<feature type="region of interest" description="Disordered" evidence="1">
    <location>
        <begin position="227"/>
        <end position="424"/>
    </location>
</feature>
<feature type="region of interest" description="Disordered" evidence="1">
    <location>
        <begin position="623"/>
        <end position="654"/>
    </location>
</feature>
<reference evidence="2" key="1">
    <citation type="submission" date="2015-06" db="UniProtKB">
        <authorList>
            <consortium name="EnsemblPlants"/>
        </authorList>
    </citation>
    <scope>IDENTIFICATION</scope>
</reference>
<feature type="region of interest" description="Disordered" evidence="1">
    <location>
        <begin position="1"/>
        <end position="46"/>
    </location>
</feature>
<proteinExistence type="predicted"/>
<feature type="compositionally biased region" description="Polar residues" evidence="1">
    <location>
        <begin position="377"/>
        <end position="396"/>
    </location>
</feature>
<dbReference type="Gene3D" id="1.25.40.990">
    <property type="match status" value="1"/>
</dbReference>
<dbReference type="InterPro" id="IPR005062">
    <property type="entry name" value="SAC3/GANP/THP3_conserved"/>
</dbReference>
<organism evidence="2">
    <name type="scientific">Aegilops tauschii</name>
    <name type="common">Tausch's goatgrass</name>
    <name type="synonym">Aegilops squarrosa</name>
    <dbReference type="NCBI Taxonomy" id="37682"/>
    <lineage>
        <taxon>Eukaryota</taxon>
        <taxon>Viridiplantae</taxon>
        <taxon>Streptophyta</taxon>
        <taxon>Embryophyta</taxon>
        <taxon>Tracheophyta</taxon>
        <taxon>Spermatophyta</taxon>
        <taxon>Magnoliopsida</taxon>
        <taxon>Liliopsida</taxon>
        <taxon>Poales</taxon>
        <taxon>Poaceae</taxon>
        <taxon>BOP clade</taxon>
        <taxon>Pooideae</taxon>
        <taxon>Triticodae</taxon>
        <taxon>Triticeae</taxon>
        <taxon>Triticinae</taxon>
        <taxon>Aegilops</taxon>
    </lineage>
</organism>
<dbReference type="Pfam" id="PF04827">
    <property type="entry name" value="Plant_tran"/>
    <property type="match status" value="3"/>
</dbReference>
<feature type="compositionally biased region" description="Low complexity" evidence="1">
    <location>
        <begin position="630"/>
        <end position="640"/>
    </location>
</feature>
<feature type="compositionally biased region" description="Polar residues" evidence="1">
    <location>
        <begin position="715"/>
        <end position="728"/>
    </location>
</feature>
<dbReference type="FunFam" id="1.25.40.990:FF:000005">
    <property type="entry name" value="Putative SAC3/GANP family protein"/>
    <property type="match status" value="1"/>
</dbReference>
<accession>R7W1W6</accession>
<evidence type="ECO:0000313" key="2">
    <source>
        <dbReference type="EnsemblPlants" id="EMT13447"/>
    </source>
</evidence>
<feature type="compositionally biased region" description="Polar residues" evidence="1">
    <location>
        <begin position="307"/>
        <end position="316"/>
    </location>
</feature>
<dbReference type="EnsemblPlants" id="EMT13447">
    <property type="protein sequence ID" value="EMT13447"/>
    <property type="gene ID" value="F775_21343"/>
</dbReference>
<protein>
    <submittedName>
        <fullName evidence="2">Uncharacterized protein</fullName>
    </submittedName>
</protein>
<dbReference type="Pfam" id="PF03399">
    <property type="entry name" value="SAC3_GANP"/>
    <property type="match status" value="1"/>
</dbReference>
<dbReference type="PROSITE" id="PS50250">
    <property type="entry name" value="PCI"/>
    <property type="match status" value="1"/>
</dbReference>
<name>R7W1W6_AEGTA</name>
<feature type="compositionally biased region" description="Polar residues" evidence="1">
    <location>
        <begin position="443"/>
        <end position="458"/>
    </location>
</feature>
<feature type="region of interest" description="Disordered" evidence="1">
    <location>
        <begin position="667"/>
        <end position="782"/>
    </location>
</feature>
<dbReference type="PANTHER" id="PTHR47150">
    <property type="entry name" value="OS12G0169200 PROTEIN"/>
    <property type="match status" value="1"/>
</dbReference>
<feature type="compositionally biased region" description="Polar residues" evidence="1">
    <location>
        <begin position="673"/>
        <end position="707"/>
    </location>
</feature>
<dbReference type="InterPro" id="IPR000717">
    <property type="entry name" value="PCI_dom"/>
</dbReference>
<feature type="region of interest" description="Disordered" evidence="1">
    <location>
        <begin position="443"/>
        <end position="471"/>
    </location>
</feature>
<evidence type="ECO:0000256" key="1">
    <source>
        <dbReference type="SAM" id="MobiDB-lite"/>
    </source>
</evidence>
<dbReference type="InterPro" id="IPR006912">
    <property type="entry name" value="Harbinger_derived_prot"/>
</dbReference>
<dbReference type="PANTHER" id="PTHR47150:SF4">
    <property type="entry name" value="HARBINGER TRANSPOSASE-DERIVED PROTEIN-RELATED"/>
    <property type="match status" value="1"/>
</dbReference>
<feature type="compositionally biased region" description="Low complexity" evidence="1">
    <location>
        <begin position="1"/>
        <end position="30"/>
    </location>
</feature>
<sequence length="1640" mass="181349">MGWSEEQPSSSQYQPSASGHHAWSSSGASWNYPVDNSNQNAVYYDPQRDVSVSGATQNVTSGAPHVTQPAVGTANATNTYAPYSNSVQPGYNAAHYPNYYYNYPQPATDSSVHQGVDQSSGAAYQPLTSFPNSGSYVGPTSNTYYNAGADQTAQAYATNNYYYQNNAWSGGSSGDVHAQTYQTYTPSDTNAAQSSCSLPTTSFHYPQQYNQWSNYYDQPAPNSGGFAVAGSSASDTKSASVGSGYAYPSTQPPPPGTTQRKNDAVAPTAPPQAAGITGFRSQHVNQAPGAPGFQSQHVNQAPGAPGFQSQHVNQAPGTPGFQGQHANQAPGAPGFQSQHVNQAPGAPGFQSQHVNPAPGAPGFQSQHVNPAPGAPGFQSQHVNPSPDTPGFQSQHVNLAPVTPGFQSHHVNPSPDTPGFQNPYANKTAAVSGFQNHYANQAPAYQQNSTSHGQLPLSNQRDEQKALHAQGQSSNVYSVNHVNENSQPTLQGFTRTVASVNKVHIPTNPRIAPGFPMSMPQTGKKLEVDSSLKPAYVGVNMPKNDVNAAQDGHGAAIQGSFPVSLCTYVERNLSRCKDDAQRSATQSIMKEIITKATADGTLHTKNWDIEPLLALPENAKGTFMTSNAKDSSPFSFSTSRRSPSRRTKSRWEPVAEEKVTNNMEVVSKEPAKSNACTTWENTRRTGNTWNLGNFVQSRQAPPSQWNQRPSKKQRIGGNTNLTKNGNASSDSDKEQDLTKYYASSIALTNSPEEKKRREHRSKRFERSQGASSKSMSSIPHKNGAANVYTRGAISMLNNRSNGDGASLAVEDIDWDALTIKGTCQEIEKRYLRLTSAPDPATVRPEDVLEKALHMVETSEKNYLYKCDQLKSIRQDLTVQRIQNELTVKVYETHARFALQAGDLSEYNQCQSQLTRLYGEGIAGCHLEFSAYNLLCVMLHSNNKRDLLSSMASLSKEARLDETVKHALAVHSAVSSGNYVMFFKLYKKAPGLNSCLMDLYVERMRFEAIKCMSKSYRPTVPVRYVTRVLGFTRVDVLCEANVADGLEECEEWLKAHGAVLTVDENSGELQIDTKVSSASLYMPEPDNAVSHGVARCQFSSNSTILMLENFVPSFSQEKSCFSWLEQVGVSPWPCSQPEPQQRERPRLLYADYFAKTPLFKPDKFRRRFRMARHVFNRIREGVVAHDPFFECKTDALGKLGFSSYQKCTAAVRMLAYRIPGDLVDEYVRMSETTCLLSLYNFCKAVVAVFGPEYLRQPNAADTKRLLAINADRGFPGMLGSIDCSHNDINMLQRSPVFARLAEGYSPPVNFEISGHHYNKGYYLTDGENRPRFSQMQESARKDVERAFGVLQSRWGIVRNPALTWDEGKFWEVMTACVIMHNMTVEDERDNNIFDQRFDFQDALGKLGFSSYQKCTAAIRMLAYGIPGDLVDEYVRMSETTCLMSLYKFCQAVVAVFGPEYLRQPTAADTERLLATNAARGFPGMLGSIDCMHSEWKNCPFAWQGQYKGHRSPVFARLAEGHSPPVNFEINGHQYNKGYYLADGIYSQWSTFVKTISSLQGEKRTRFAQMQESARKDVERAFGVLQSRWGIVRNPALSWDEGKLWKVMTACVIMHNMIVEDERDDNIFDQGFDYQGENVEPLH</sequence>
<feature type="compositionally biased region" description="Polar residues" evidence="1">
    <location>
        <begin position="767"/>
        <end position="778"/>
    </location>
</feature>